<protein>
    <submittedName>
        <fullName evidence="1">Uncharacterized protein</fullName>
    </submittedName>
</protein>
<reference evidence="1" key="1">
    <citation type="submission" date="2022-03" db="EMBL/GenBank/DDBJ databases">
        <authorList>
            <person name="Woo C.Y."/>
        </authorList>
    </citation>
    <scope>NUCLEOTIDE SEQUENCE</scope>
    <source>
        <strain evidence="1">CYS-01</strain>
    </source>
</reference>
<comment type="caution">
    <text evidence="1">The sequence shown here is derived from an EMBL/GenBank/DDBJ whole genome shotgun (WGS) entry which is preliminary data.</text>
</comment>
<dbReference type="RefSeq" id="WP_243362292.1">
    <property type="nucleotide sequence ID" value="NZ_JALGBH010000002.1"/>
</dbReference>
<gene>
    <name evidence="1" type="ORF">MMF97_10760</name>
</gene>
<keyword evidence="2" id="KW-1185">Reference proteome</keyword>
<dbReference type="Proteomes" id="UP001165460">
    <property type="component" value="Unassembled WGS sequence"/>
</dbReference>
<name>A0ABS9ZY21_9SPHI</name>
<accession>A0ABS9ZY21</accession>
<organism evidence="1 2">
    <name type="scientific">Pedobacter montanisoli</name>
    <dbReference type="NCBI Taxonomy" id="2923277"/>
    <lineage>
        <taxon>Bacteria</taxon>
        <taxon>Pseudomonadati</taxon>
        <taxon>Bacteroidota</taxon>
        <taxon>Sphingobacteriia</taxon>
        <taxon>Sphingobacteriales</taxon>
        <taxon>Sphingobacteriaceae</taxon>
        <taxon>Pedobacter</taxon>
    </lineage>
</organism>
<evidence type="ECO:0000313" key="1">
    <source>
        <dbReference type="EMBL" id="MCJ0743194.1"/>
    </source>
</evidence>
<sequence>MRNVSQHNPFIFNCETCRTKCEGISKNAYLFDEDAEFSSLYEQKLIDYINQNTVFKAEKTTEKSYPDVQVVSQNKVIFYIEVKVQRRTFMAVQKYLPQSNLKPSETIALNESDLLRYFEIGEKIKEPIFLFWVLLSRPCVLKGHEEKYYYRLVSELKPIWEKERNKRKFKRKSGEGDEVNGRHLGVTVNYHFSLNELKNWKKDL</sequence>
<proteinExistence type="predicted"/>
<evidence type="ECO:0000313" key="2">
    <source>
        <dbReference type="Proteomes" id="UP001165460"/>
    </source>
</evidence>
<dbReference type="EMBL" id="JALGBH010000002">
    <property type="protein sequence ID" value="MCJ0743194.1"/>
    <property type="molecule type" value="Genomic_DNA"/>
</dbReference>